<dbReference type="InterPro" id="IPR002110">
    <property type="entry name" value="Ankyrin_rpt"/>
</dbReference>
<name>A0AAN6WKM9_9PEZI</name>
<evidence type="ECO:0000313" key="4">
    <source>
        <dbReference type="EMBL" id="KAK4183784.1"/>
    </source>
</evidence>
<proteinExistence type="predicted"/>
<keyword evidence="5" id="KW-1185">Reference proteome</keyword>
<feature type="repeat" description="ANK" evidence="3">
    <location>
        <begin position="289"/>
        <end position="321"/>
    </location>
</feature>
<dbReference type="AlphaFoldDB" id="A0AAN6WKM9"/>
<dbReference type="Proteomes" id="UP001302126">
    <property type="component" value="Unassembled WGS sequence"/>
</dbReference>
<feature type="repeat" description="ANK" evidence="3">
    <location>
        <begin position="45"/>
        <end position="77"/>
    </location>
</feature>
<dbReference type="PROSITE" id="PS50297">
    <property type="entry name" value="ANK_REP_REGION"/>
    <property type="match status" value="1"/>
</dbReference>
<dbReference type="EMBL" id="MU864524">
    <property type="protein sequence ID" value="KAK4183784.1"/>
    <property type="molecule type" value="Genomic_DNA"/>
</dbReference>
<dbReference type="PANTHER" id="PTHR24198">
    <property type="entry name" value="ANKYRIN REPEAT AND PROTEIN KINASE DOMAIN-CONTAINING PROTEIN"/>
    <property type="match status" value="1"/>
</dbReference>
<dbReference type="Gene3D" id="1.25.40.20">
    <property type="entry name" value="Ankyrin repeat-containing domain"/>
    <property type="match status" value="2"/>
</dbReference>
<evidence type="ECO:0000313" key="5">
    <source>
        <dbReference type="Proteomes" id="UP001302126"/>
    </source>
</evidence>
<dbReference type="InterPro" id="IPR036770">
    <property type="entry name" value="Ankyrin_rpt-contain_sf"/>
</dbReference>
<dbReference type="PANTHER" id="PTHR24198:SF165">
    <property type="entry name" value="ANKYRIN REPEAT-CONTAINING PROTEIN-RELATED"/>
    <property type="match status" value="1"/>
</dbReference>
<gene>
    <name evidence="4" type="ORF">QBC35DRAFT_542255</name>
</gene>
<accession>A0AAN6WKM9</accession>
<evidence type="ECO:0000256" key="3">
    <source>
        <dbReference type="PROSITE-ProRule" id="PRU00023"/>
    </source>
</evidence>
<organism evidence="4 5">
    <name type="scientific">Podospora australis</name>
    <dbReference type="NCBI Taxonomy" id="1536484"/>
    <lineage>
        <taxon>Eukaryota</taxon>
        <taxon>Fungi</taxon>
        <taxon>Dikarya</taxon>
        <taxon>Ascomycota</taxon>
        <taxon>Pezizomycotina</taxon>
        <taxon>Sordariomycetes</taxon>
        <taxon>Sordariomycetidae</taxon>
        <taxon>Sordariales</taxon>
        <taxon>Podosporaceae</taxon>
        <taxon>Podospora</taxon>
    </lineage>
</organism>
<reference evidence="4" key="2">
    <citation type="submission" date="2023-05" db="EMBL/GenBank/DDBJ databases">
        <authorList>
            <consortium name="Lawrence Berkeley National Laboratory"/>
            <person name="Steindorff A."/>
            <person name="Hensen N."/>
            <person name="Bonometti L."/>
            <person name="Westerberg I."/>
            <person name="Brannstrom I.O."/>
            <person name="Guillou S."/>
            <person name="Cros-Aarteil S."/>
            <person name="Calhoun S."/>
            <person name="Haridas S."/>
            <person name="Kuo A."/>
            <person name="Mondo S."/>
            <person name="Pangilinan J."/>
            <person name="Riley R."/>
            <person name="Labutti K."/>
            <person name="Andreopoulos B."/>
            <person name="Lipzen A."/>
            <person name="Chen C."/>
            <person name="Yanf M."/>
            <person name="Daum C."/>
            <person name="Ng V."/>
            <person name="Clum A."/>
            <person name="Ohm R."/>
            <person name="Martin F."/>
            <person name="Silar P."/>
            <person name="Natvig D."/>
            <person name="Lalanne C."/>
            <person name="Gautier V."/>
            <person name="Ament-Velasquez S.L."/>
            <person name="Kruys A."/>
            <person name="Hutchinson M.I."/>
            <person name="Powell A.J."/>
            <person name="Barry K."/>
            <person name="Miller A.N."/>
            <person name="Grigoriev I.V."/>
            <person name="Debuchy R."/>
            <person name="Gladieux P."/>
            <person name="Thoren M.H."/>
            <person name="Johannesson H."/>
        </authorList>
    </citation>
    <scope>NUCLEOTIDE SEQUENCE</scope>
    <source>
        <strain evidence="4">PSN309</strain>
    </source>
</reference>
<sequence>MEHIDTNDGAYRNIITRYNNDAATKSPVNQTTLQTLIALPFRGTSDGSALHIAVRNNDPFMVQALLSKNPDVNCGNCPRLDKPLITAVTVSGPSTPSPAIVAALLKAGAHIDSRDRFGWRALDHVARRGNLVLFDLLVREQASLSIISTGGWTVLHSAACSDSVLLFEKLLALGLSPHVPDNEGFTAIHIALGCPRLRQFILNQRWTTKPYPTLKAETYNWKGIEVHTLLISLPRMIKVRRYDSDQLPLIDLEPQRVLSPLCVSSSAGDLSGTGSLLEAGANIDHHGSKEGSALMIACSYGRLEVVKLLVRKGAAIQYRREGTIYSAVDSARSNPVIVNWLLVGRFTDQTKLNTHLSMRTHLPHPLFDVPVSPLLVYLLQVFGYGPRRNRC</sequence>
<keyword evidence="2 3" id="KW-0040">ANK repeat</keyword>
<dbReference type="Pfam" id="PF13606">
    <property type="entry name" value="Ank_3"/>
    <property type="match status" value="1"/>
</dbReference>
<comment type="caution">
    <text evidence="4">The sequence shown here is derived from an EMBL/GenBank/DDBJ whole genome shotgun (WGS) entry which is preliminary data.</text>
</comment>
<evidence type="ECO:0000256" key="2">
    <source>
        <dbReference type="ARBA" id="ARBA00023043"/>
    </source>
</evidence>
<dbReference type="Pfam" id="PF12796">
    <property type="entry name" value="Ank_2"/>
    <property type="match status" value="2"/>
</dbReference>
<reference evidence="4" key="1">
    <citation type="journal article" date="2023" name="Mol. Phylogenet. Evol.">
        <title>Genome-scale phylogeny and comparative genomics of the fungal order Sordariales.</title>
        <authorList>
            <person name="Hensen N."/>
            <person name="Bonometti L."/>
            <person name="Westerberg I."/>
            <person name="Brannstrom I.O."/>
            <person name="Guillou S."/>
            <person name="Cros-Aarteil S."/>
            <person name="Calhoun S."/>
            <person name="Haridas S."/>
            <person name="Kuo A."/>
            <person name="Mondo S."/>
            <person name="Pangilinan J."/>
            <person name="Riley R."/>
            <person name="LaButti K."/>
            <person name="Andreopoulos B."/>
            <person name="Lipzen A."/>
            <person name="Chen C."/>
            <person name="Yan M."/>
            <person name="Daum C."/>
            <person name="Ng V."/>
            <person name="Clum A."/>
            <person name="Steindorff A."/>
            <person name="Ohm R.A."/>
            <person name="Martin F."/>
            <person name="Silar P."/>
            <person name="Natvig D.O."/>
            <person name="Lalanne C."/>
            <person name="Gautier V."/>
            <person name="Ament-Velasquez S.L."/>
            <person name="Kruys A."/>
            <person name="Hutchinson M.I."/>
            <person name="Powell A.J."/>
            <person name="Barry K."/>
            <person name="Miller A.N."/>
            <person name="Grigoriev I.V."/>
            <person name="Debuchy R."/>
            <person name="Gladieux P."/>
            <person name="Hiltunen Thoren M."/>
            <person name="Johannesson H."/>
        </authorList>
    </citation>
    <scope>NUCLEOTIDE SEQUENCE</scope>
    <source>
        <strain evidence="4">PSN309</strain>
    </source>
</reference>
<protein>
    <submittedName>
        <fullName evidence="4">Ankyrin repeat-containing domain protein</fullName>
    </submittedName>
</protein>
<dbReference type="SUPFAM" id="SSF48403">
    <property type="entry name" value="Ankyrin repeat"/>
    <property type="match status" value="2"/>
</dbReference>
<dbReference type="PROSITE" id="PS50088">
    <property type="entry name" value="ANK_REPEAT"/>
    <property type="match status" value="2"/>
</dbReference>
<keyword evidence="1" id="KW-0677">Repeat</keyword>
<evidence type="ECO:0000256" key="1">
    <source>
        <dbReference type="ARBA" id="ARBA00022737"/>
    </source>
</evidence>
<dbReference type="SMART" id="SM00248">
    <property type="entry name" value="ANK"/>
    <property type="match status" value="6"/>
</dbReference>